<name>A0ABN2KF98_9ACTN</name>
<dbReference type="EMBL" id="BAAALS010000011">
    <property type="protein sequence ID" value="GAA1754622.1"/>
    <property type="molecule type" value="Genomic_DNA"/>
</dbReference>
<dbReference type="SUPFAM" id="SSF53448">
    <property type="entry name" value="Nucleotide-diphospho-sugar transferases"/>
    <property type="match status" value="1"/>
</dbReference>
<dbReference type="EC" id="2.4.1.266" evidence="7"/>
<dbReference type="Proteomes" id="UP001500655">
    <property type="component" value="Unassembled WGS sequence"/>
</dbReference>
<reference evidence="13 14" key="1">
    <citation type="journal article" date="2019" name="Int. J. Syst. Evol. Microbiol.">
        <title>The Global Catalogue of Microorganisms (GCM) 10K type strain sequencing project: providing services to taxonomists for standard genome sequencing and annotation.</title>
        <authorList>
            <consortium name="The Broad Institute Genomics Platform"/>
            <consortium name="The Broad Institute Genome Sequencing Center for Infectious Disease"/>
            <person name="Wu L."/>
            <person name="Ma J."/>
        </authorList>
    </citation>
    <scope>NUCLEOTIDE SEQUENCE [LARGE SCALE GENOMIC DNA]</scope>
    <source>
        <strain evidence="13 14">JCM 13249</strain>
    </source>
</reference>
<sequence length="314" mass="33367">MHDAAARWFLARTSAAGDWAVDQLIDAKGDTTVSVVLPALDEEPTVGIIVAGVRELAESTGLVDEIVVIDSGSADRTAEVAAAAGATVHHRDDVLPECGSFAGKGEVLWKALAVTRGDLLVYVDADLTDFGGHYITGLLGPLLTDHTVGLVKAFYDRPLLDVSAAGGGRVTELLARPLLNAYLPHLAGVVQPLAGEYAARRTLLERLPFAAGYGVETGLLIDAAERFGLDAIAQVDLGQRTHGHQDTAALGRMAATILHTVARRVAPDRRPWPTLTQFTREGGRVTPRETEIDLPDRPPMLSIPEYAATRPLPA</sequence>
<keyword evidence="4" id="KW-0328">Glycosyltransferase</keyword>
<comment type="catalytic activity">
    <reaction evidence="10">
        <text>an NDP-alpha-D-glucose + (2R)-3-phosphoglycerate = (2R)-2-O-(alpha-D-glucopyranosyl)-3-phospho-glycerate + a ribonucleoside 5'-diphosphate + H(+)</text>
        <dbReference type="Rhea" id="RHEA:47244"/>
        <dbReference type="ChEBI" id="CHEBI:15378"/>
        <dbReference type="ChEBI" id="CHEBI:57930"/>
        <dbReference type="ChEBI" id="CHEBI:58272"/>
        <dbReference type="ChEBI" id="CHEBI:62600"/>
        <dbReference type="ChEBI" id="CHEBI:76533"/>
        <dbReference type="EC" id="2.4.1.266"/>
    </reaction>
    <physiologicalReaction direction="left-to-right" evidence="10">
        <dbReference type="Rhea" id="RHEA:47245"/>
    </physiologicalReaction>
</comment>
<evidence type="ECO:0000259" key="12">
    <source>
        <dbReference type="Pfam" id="PF00535"/>
    </source>
</evidence>
<evidence type="ECO:0000256" key="7">
    <source>
        <dbReference type="ARBA" id="ARBA00039022"/>
    </source>
</evidence>
<proteinExistence type="inferred from homology"/>
<evidence type="ECO:0000313" key="13">
    <source>
        <dbReference type="EMBL" id="GAA1754622.1"/>
    </source>
</evidence>
<evidence type="ECO:0000313" key="14">
    <source>
        <dbReference type="Proteomes" id="UP001500655"/>
    </source>
</evidence>
<keyword evidence="6" id="KW-0460">Magnesium</keyword>
<comment type="catalytic activity">
    <reaction evidence="9">
        <text>(2R)-3-phosphoglycerate + UDP-alpha-D-glucose = (2R)-2-O-(alpha-D-glucopyranosyl)-3-phospho-glycerate + UDP + H(+)</text>
        <dbReference type="Rhea" id="RHEA:31319"/>
        <dbReference type="ChEBI" id="CHEBI:15378"/>
        <dbReference type="ChEBI" id="CHEBI:58223"/>
        <dbReference type="ChEBI" id="CHEBI:58272"/>
        <dbReference type="ChEBI" id="CHEBI:58885"/>
        <dbReference type="ChEBI" id="CHEBI:62600"/>
        <dbReference type="EC" id="2.4.1.266"/>
    </reaction>
    <physiologicalReaction direction="left-to-right" evidence="9">
        <dbReference type="Rhea" id="RHEA:31320"/>
    </physiologicalReaction>
</comment>
<evidence type="ECO:0000256" key="11">
    <source>
        <dbReference type="SAM" id="MobiDB-lite"/>
    </source>
</evidence>
<comment type="caution">
    <text evidence="13">The sequence shown here is derived from an EMBL/GenBank/DDBJ whole genome shotgun (WGS) entry which is preliminary data.</text>
</comment>
<dbReference type="Pfam" id="PF00535">
    <property type="entry name" value="Glycos_transf_2"/>
    <property type="match status" value="1"/>
</dbReference>
<evidence type="ECO:0000256" key="9">
    <source>
        <dbReference type="ARBA" id="ARBA00048689"/>
    </source>
</evidence>
<dbReference type="InterPro" id="IPR050256">
    <property type="entry name" value="Glycosyltransferase_2"/>
</dbReference>
<comment type="similarity">
    <text evidence="3">Belongs to the glycosyltransferase 2 family.</text>
</comment>
<accession>A0ABN2KF98</accession>
<dbReference type="Gene3D" id="3.90.550.10">
    <property type="entry name" value="Spore Coat Polysaccharide Biosynthesis Protein SpsA, Chain A"/>
    <property type="match status" value="1"/>
</dbReference>
<keyword evidence="14" id="KW-1185">Reference proteome</keyword>
<dbReference type="InterPro" id="IPR029044">
    <property type="entry name" value="Nucleotide-diphossugar_trans"/>
</dbReference>
<evidence type="ECO:0000256" key="6">
    <source>
        <dbReference type="ARBA" id="ARBA00022842"/>
    </source>
</evidence>
<evidence type="ECO:0000256" key="4">
    <source>
        <dbReference type="ARBA" id="ARBA00022676"/>
    </source>
</evidence>
<feature type="region of interest" description="Disordered" evidence="11">
    <location>
        <begin position="282"/>
        <end position="314"/>
    </location>
</feature>
<dbReference type="PANTHER" id="PTHR48090">
    <property type="entry name" value="UNDECAPRENYL-PHOSPHATE 4-DEOXY-4-FORMAMIDO-L-ARABINOSE TRANSFERASE-RELATED"/>
    <property type="match status" value="1"/>
</dbReference>
<dbReference type="RefSeq" id="WP_344081088.1">
    <property type="nucleotide sequence ID" value="NZ_BAAALS010000011.1"/>
</dbReference>
<feature type="compositionally biased region" description="Basic and acidic residues" evidence="11">
    <location>
        <begin position="282"/>
        <end position="296"/>
    </location>
</feature>
<evidence type="ECO:0000256" key="2">
    <source>
        <dbReference type="ARBA" id="ARBA00001946"/>
    </source>
</evidence>
<keyword evidence="5" id="KW-0808">Transferase</keyword>
<gene>
    <name evidence="13" type="ORF">GCM10009681_27260</name>
</gene>
<evidence type="ECO:0000256" key="8">
    <source>
        <dbReference type="ARBA" id="ARBA00040894"/>
    </source>
</evidence>
<protein>
    <recommendedName>
        <fullName evidence="8">Glucosyl-3-phosphoglycerate synthase</fullName>
        <ecNumber evidence="7">2.4.1.266</ecNumber>
    </recommendedName>
</protein>
<feature type="domain" description="Glycosyltransferase 2-like" evidence="12">
    <location>
        <begin position="34"/>
        <end position="148"/>
    </location>
</feature>
<comment type="cofactor">
    <cofactor evidence="2">
        <name>Mg(2+)</name>
        <dbReference type="ChEBI" id="CHEBI:18420"/>
    </cofactor>
</comment>
<evidence type="ECO:0000256" key="10">
    <source>
        <dbReference type="ARBA" id="ARBA00048997"/>
    </source>
</evidence>
<evidence type="ECO:0000256" key="5">
    <source>
        <dbReference type="ARBA" id="ARBA00022679"/>
    </source>
</evidence>
<organism evidence="13 14">
    <name type="scientific">Luedemannella helvata</name>
    <dbReference type="NCBI Taxonomy" id="349315"/>
    <lineage>
        <taxon>Bacteria</taxon>
        <taxon>Bacillati</taxon>
        <taxon>Actinomycetota</taxon>
        <taxon>Actinomycetes</taxon>
        <taxon>Micromonosporales</taxon>
        <taxon>Micromonosporaceae</taxon>
        <taxon>Luedemannella</taxon>
    </lineage>
</organism>
<evidence type="ECO:0000256" key="3">
    <source>
        <dbReference type="ARBA" id="ARBA00006739"/>
    </source>
</evidence>
<dbReference type="PANTHER" id="PTHR48090:SF10">
    <property type="entry name" value="GLUCOSYL-3-PHOSPHOGLYCERATE SYNTHASE"/>
    <property type="match status" value="1"/>
</dbReference>
<dbReference type="InterPro" id="IPR001173">
    <property type="entry name" value="Glyco_trans_2-like"/>
</dbReference>
<comment type="cofactor">
    <cofactor evidence="1">
        <name>Mn(2+)</name>
        <dbReference type="ChEBI" id="CHEBI:29035"/>
    </cofactor>
</comment>
<dbReference type="NCBIfam" id="NF010496">
    <property type="entry name" value="PRK13915.1"/>
    <property type="match status" value="1"/>
</dbReference>
<evidence type="ECO:0000256" key="1">
    <source>
        <dbReference type="ARBA" id="ARBA00001936"/>
    </source>
</evidence>